<comment type="caution">
    <text evidence="1">The sequence shown here is derived from an EMBL/GenBank/DDBJ whole genome shotgun (WGS) entry which is preliminary data.</text>
</comment>
<dbReference type="Proteomes" id="UP000567293">
    <property type="component" value="Unassembled WGS sequence"/>
</dbReference>
<accession>A0A7V8NTA2</accession>
<evidence type="ECO:0000313" key="2">
    <source>
        <dbReference type="Proteomes" id="UP000567293"/>
    </source>
</evidence>
<proteinExistence type="predicted"/>
<sequence>MGVDLVPKNKSSHGLKYNWSGYRYICQFALRHGVPTEEFVYGIVGIMSSEFISAETCRKMAKAIEANAAEYNAAFGGN</sequence>
<feature type="non-terminal residue" evidence="1">
    <location>
        <position position="78"/>
    </location>
</feature>
<evidence type="ECO:0000313" key="1">
    <source>
        <dbReference type="EMBL" id="MBA0086952.1"/>
    </source>
</evidence>
<dbReference type="AlphaFoldDB" id="A0A7V8NTA2"/>
<name>A0A7V8NTA2_9BACT</name>
<protein>
    <submittedName>
        <fullName evidence="1">Uncharacterized protein</fullName>
    </submittedName>
</protein>
<gene>
    <name evidence="1" type="ORF">HRJ53_18375</name>
</gene>
<dbReference type="EMBL" id="JACDQQ010001760">
    <property type="protein sequence ID" value="MBA0086952.1"/>
    <property type="molecule type" value="Genomic_DNA"/>
</dbReference>
<reference evidence="1" key="1">
    <citation type="submission" date="2020-06" db="EMBL/GenBank/DDBJ databases">
        <title>Legume-microbial interactions unlock mineral nutrients during tropical forest succession.</title>
        <authorList>
            <person name="Epihov D.Z."/>
        </authorList>
    </citation>
    <scope>NUCLEOTIDE SEQUENCE [LARGE SCALE GENOMIC DNA]</scope>
    <source>
        <strain evidence="1">Pan2503</strain>
    </source>
</reference>
<organism evidence="1 2">
    <name type="scientific">Candidatus Acidiferrum panamense</name>
    <dbReference type="NCBI Taxonomy" id="2741543"/>
    <lineage>
        <taxon>Bacteria</taxon>
        <taxon>Pseudomonadati</taxon>
        <taxon>Acidobacteriota</taxon>
        <taxon>Terriglobia</taxon>
        <taxon>Candidatus Acidiferrales</taxon>
        <taxon>Candidatus Acidiferrum</taxon>
    </lineage>
</organism>
<keyword evidence="2" id="KW-1185">Reference proteome</keyword>